<dbReference type="PROSITE" id="PS50977">
    <property type="entry name" value="HTH_TETR_2"/>
    <property type="match status" value="1"/>
</dbReference>
<evidence type="ECO:0000259" key="3">
    <source>
        <dbReference type="PROSITE" id="PS50977"/>
    </source>
</evidence>
<dbReference type="AlphaFoldDB" id="A0A0R1M616"/>
<accession>A0A0R1M616</accession>
<dbReference type="PRINTS" id="PR00455">
    <property type="entry name" value="HTHTETR"/>
</dbReference>
<comment type="caution">
    <text evidence="4">The sequence shown here is derived from an EMBL/GenBank/DDBJ whole genome shotgun (WGS) entry which is preliminary data.</text>
</comment>
<dbReference type="PANTHER" id="PTHR30055">
    <property type="entry name" value="HTH-TYPE TRANSCRIPTIONAL REGULATOR RUTR"/>
    <property type="match status" value="1"/>
</dbReference>
<proteinExistence type="predicted"/>
<evidence type="ECO:0000313" key="4">
    <source>
        <dbReference type="EMBL" id="KRL03567.1"/>
    </source>
</evidence>
<dbReference type="InterPro" id="IPR001647">
    <property type="entry name" value="HTH_TetR"/>
</dbReference>
<reference evidence="4 5" key="1">
    <citation type="journal article" date="2015" name="Genome Announc.">
        <title>Expanding the biotechnology potential of lactobacilli through comparative genomics of 213 strains and associated genera.</title>
        <authorList>
            <person name="Sun Z."/>
            <person name="Harris H.M."/>
            <person name="McCann A."/>
            <person name="Guo C."/>
            <person name="Argimon S."/>
            <person name="Zhang W."/>
            <person name="Yang X."/>
            <person name="Jeffery I.B."/>
            <person name="Cooney J.C."/>
            <person name="Kagawa T.F."/>
            <person name="Liu W."/>
            <person name="Song Y."/>
            <person name="Salvetti E."/>
            <person name="Wrobel A."/>
            <person name="Rasinkangas P."/>
            <person name="Parkhill J."/>
            <person name="Rea M.C."/>
            <person name="O'Sullivan O."/>
            <person name="Ritari J."/>
            <person name="Douillard F.P."/>
            <person name="Paul Ross R."/>
            <person name="Yang R."/>
            <person name="Briner A.E."/>
            <person name="Felis G.E."/>
            <person name="de Vos W.M."/>
            <person name="Barrangou R."/>
            <person name="Klaenhammer T.R."/>
            <person name="Caufield P.W."/>
            <person name="Cui Y."/>
            <person name="Zhang H."/>
            <person name="O'Toole P.W."/>
        </authorList>
    </citation>
    <scope>NUCLEOTIDE SEQUENCE [LARGE SCALE GENOMIC DNA]</scope>
    <source>
        <strain evidence="4 5">DSM 19910</strain>
    </source>
</reference>
<dbReference type="PATRIC" id="fig|1423731.3.peg.1871"/>
<dbReference type="STRING" id="1423731.FC81_GL001821"/>
<keyword evidence="1 2" id="KW-0238">DNA-binding</keyword>
<dbReference type="InterPro" id="IPR009057">
    <property type="entry name" value="Homeodomain-like_sf"/>
</dbReference>
<dbReference type="SUPFAM" id="SSF46689">
    <property type="entry name" value="Homeodomain-like"/>
    <property type="match status" value="1"/>
</dbReference>
<dbReference type="Gene3D" id="1.10.10.60">
    <property type="entry name" value="Homeodomain-like"/>
    <property type="match status" value="1"/>
</dbReference>
<dbReference type="PANTHER" id="PTHR30055:SF226">
    <property type="entry name" value="HTH-TYPE TRANSCRIPTIONAL REGULATOR PKSA"/>
    <property type="match status" value="1"/>
</dbReference>
<dbReference type="OrthoDB" id="9780939at2"/>
<dbReference type="SUPFAM" id="SSF48498">
    <property type="entry name" value="Tetracyclin repressor-like, C-terminal domain"/>
    <property type="match status" value="1"/>
</dbReference>
<evidence type="ECO:0000313" key="5">
    <source>
        <dbReference type="Proteomes" id="UP000051621"/>
    </source>
</evidence>
<feature type="DNA-binding region" description="H-T-H motif" evidence="2">
    <location>
        <begin position="37"/>
        <end position="56"/>
    </location>
</feature>
<dbReference type="GO" id="GO:0000976">
    <property type="term" value="F:transcription cis-regulatory region binding"/>
    <property type="evidence" value="ECO:0007669"/>
    <property type="project" value="TreeGrafter"/>
</dbReference>
<evidence type="ECO:0000256" key="2">
    <source>
        <dbReference type="PROSITE-ProRule" id="PRU00335"/>
    </source>
</evidence>
<feature type="domain" description="HTH tetR-type" evidence="3">
    <location>
        <begin position="14"/>
        <end position="74"/>
    </location>
</feature>
<dbReference type="Gene3D" id="1.10.357.10">
    <property type="entry name" value="Tetracycline Repressor, domain 2"/>
    <property type="match status" value="1"/>
</dbReference>
<organism evidence="4 5">
    <name type="scientific">Liquorilactobacillus capillatus DSM 19910</name>
    <dbReference type="NCBI Taxonomy" id="1423731"/>
    <lineage>
        <taxon>Bacteria</taxon>
        <taxon>Bacillati</taxon>
        <taxon>Bacillota</taxon>
        <taxon>Bacilli</taxon>
        <taxon>Lactobacillales</taxon>
        <taxon>Lactobacillaceae</taxon>
        <taxon>Liquorilactobacillus</taxon>
    </lineage>
</organism>
<sequence>MVKMAISKDSPKDPLKIKRIMKNALLIFAQEGYRDTKTDKIAQAAEVSKGTLFRYYQNKANLYLATLRYAMDRVDKAADYSVWTGADDLVEMIIRATKYKIELQLAYPTEFKLLLHAYGAPSSLPAQLRAETQQIYAQNTQKTFETLITPVLQKMPLRKDIPLPLIRKAITALVDLVQQEAQDFIRKHPDAAISDLEEIIMHAQSYMNILQDGFSAPE</sequence>
<dbReference type="EMBL" id="AZEF01000002">
    <property type="protein sequence ID" value="KRL03567.1"/>
    <property type="molecule type" value="Genomic_DNA"/>
</dbReference>
<dbReference type="InterPro" id="IPR050109">
    <property type="entry name" value="HTH-type_TetR-like_transc_reg"/>
</dbReference>
<evidence type="ECO:0000256" key="1">
    <source>
        <dbReference type="ARBA" id="ARBA00023125"/>
    </source>
</evidence>
<dbReference type="GO" id="GO:0003700">
    <property type="term" value="F:DNA-binding transcription factor activity"/>
    <property type="evidence" value="ECO:0007669"/>
    <property type="project" value="TreeGrafter"/>
</dbReference>
<gene>
    <name evidence="4" type="ORF">FC81_GL001821</name>
</gene>
<keyword evidence="5" id="KW-1185">Reference proteome</keyword>
<name>A0A0R1M616_9LACO</name>
<dbReference type="Pfam" id="PF00440">
    <property type="entry name" value="TetR_N"/>
    <property type="match status" value="1"/>
</dbReference>
<dbReference type="InterPro" id="IPR036271">
    <property type="entry name" value="Tet_transcr_reg_TetR-rel_C_sf"/>
</dbReference>
<protein>
    <submittedName>
        <fullName evidence="4">Putative transcription regulator (Putative)</fullName>
    </submittedName>
</protein>
<dbReference type="Proteomes" id="UP000051621">
    <property type="component" value="Unassembled WGS sequence"/>
</dbReference>